<accession>A0ACC0FUI4</accession>
<gene>
    <name evidence="1" type="ORF">LOK49_LG12G01475</name>
</gene>
<evidence type="ECO:0000313" key="2">
    <source>
        <dbReference type="Proteomes" id="UP001060215"/>
    </source>
</evidence>
<sequence length="791" mass="87007">MDVESRGGTVVIIERNRFKSYTMKMDLGGVSWAIQALRKVWGQRSDKPFFFKYSSSSAVFWIQKVCNKNGVFAEISKWEAGVNRNNIIIPAGVDGQGWEAMAEMLERVIYGDSRATTDEKGIRTTDKGGLYRSNHDVFSTYRRNTNGSRFISQKTGANRGASYAEVLKSKSISCGGNNFSLEMSKVVVCTRIDFFDGLAQIEKELNRSFKASIVLRPFQLNKALFLAKSSEEADYYGAQGVCFFNKSTAVRLERWSEEMISKDTVIASNGSWISVCDLPFNLWNKRVFEWIGSKCGGLLEVDRRTRNFENLFEARLKVRGCGNGFLPAIVHVQLEEISVIVRLEALSKPIGRREVHRQGRWSGDFSAGEEEGEESQETGSTRGKREMRRQMGDLCEGGVGNGGSARVERGSQAGDPNGLSFKSNGLGHDVGSTHDVLVSSKSGGLDLLQAHVSQTFKDLDPVLNGCPTAVIHVDRGPNNIAPRASLSDPIEVLGLGSDRVNGYKGEEGLRRCTAMMEISRFSTCDVLAPAVRHVQVLSSSHSELNLEEARLGLADVVDRSSGDFQNLNGLAKEGIGDLMEVIKASEKQIHEVDEGHFEIHEVLQNLEDYGSSASSESKSDVDISEDEQDENVWDLNRFFNEDCTTGGEGIGKVSEAQYQVNPPFAQGLSVSSLHGGLQAIPNSSFVGDRGRDGLSVFHQSNSFGPIHEVSLANNIVQGVTVEIPTTTVNESILVSESLHANISQGQVNDNQCGIFENHLDKGGQVFSEGKEETESWLHELSKYETCPIEER</sequence>
<dbReference type="Proteomes" id="UP001060215">
    <property type="component" value="Chromosome 13"/>
</dbReference>
<dbReference type="EMBL" id="CM045770">
    <property type="protein sequence ID" value="KAI7992518.1"/>
    <property type="molecule type" value="Genomic_DNA"/>
</dbReference>
<name>A0ACC0FUI4_9ERIC</name>
<keyword evidence="2" id="KW-1185">Reference proteome</keyword>
<reference evidence="1 2" key="1">
    <citation type="journal article" date="2022" name="Plant J.">
        <title>Chromosome-level genome of Camellia lanceoleosa provides a valuable resource for understanding genome evolution and self-incompatibility.</title>
        <authorList>
            <person name="Gong W."/>
            <person name="Xiao S."/>
            <person name="Wang L."/>
            <person name="Liao Z."/>
            <person name="Chang Y."/>
            <person name="Mo W."/>
            <person name="Hu G."/>
            <person name="Li W."/>
            <person name="Zhao G."/>
            <person name="Zhu H."/>
            <person name="Hu X."/>
            <person name="Ji K."/>
            <person name="Xiang X."/>
            <person name="Song Q."/>
            <person name="Yuan D."/>
            <person name="Jin S."/>
            <person name="Zhang L."/>
        </authorList>
    </citation>
    <scope>NUCLEOTIDE SEQUENCE [LARGE SCALE GENOMIC DNA]</scope>
    <source>
        <strain evidence="1">SQ_2022a</strain>
    </source>
</reference>
<proteinExistence type="predicted"/>
<comment type="caution">
    <text evidence="1">The sequence shown here is derived from an EMBL/GenBank/DDBJ whole genome shotgun (WGS) entry which is preliminary data.</text>
</comment>
<evidence type="ECO:0000313" key="1">
    <source>
        <dbReference type="EMBL" id="KAI7992518.1"/>
    </source>
</evidence>
<organism evidence="1 2">
    <name type="scientific">Camellia lanceoleosa</name>
    <dbReference type="NCBI Taxonomy" id="1840588"/>
    <lineage>
        <taxon>Eukaryota</taxon>
        <taxon>Viridiplantae</taxon>
        <taxon>Streptophyta</taxon>
        <taxon>Embryophyta</taxon>
        <taxon>Tracheophyta</taxon>
        <taxon>Spermatophyta</taxon>
        <taxon>Magnoliopsida</taxon>
        <taxon>eudicotyledons</taxon>
        <taxon>Gunneridae</taxon>
        <taxon>Pentapetalae</taxon>
        <taxon>asterids</taxon>
        <taxon>Ericales</taxon>
        <taxon>Theaceae</taxon>
        <taxon>Camellia</taxon>
    </lineage>
</organism>
<protein>
    <submittedName>
        <fullName evidence="1">Uncharacterized protein</fullName>
    </submittedName>
</protein>